<name>A0A1F6M708_9BACT</name>
<keyword evidence="1" id="KW-1133">Transmembrane helix</keyword>
<sequence>MKFIFSNAMNKNIFFFLAISFCAFLVAPTTYACDPLGCLFGGHKQDTLILGEVMSATDETRDIKIIFVFPQNQVQSLKAGDKITVSNITKTINLTEAEVKTVTVGKKYLMSLNKNDNFYVPAWGIYEITGTSYQDAKLIKKQSIDDEALQIFINSGGTERDFAFDYSGDDPILVRNGQKRDSETKEKNILWYGAGIGVLVIIGSLVLISRTKK</sequence>
<reference evidence="3 4" key="1">
    <citation type="journal article" date="2016" name="Nat. Commun.">
        <title>Thousands of microbial genomes shed light on interconnected biogeochemical processes in an aquifer system.</title>
        <authorList>
            <person name="Anantharaman K."/>
            <person name="Brown C.T."/>
            <person name="Hug L.A."/>
            <person name="Sharon I."/>
            <person name="Castelle C.J."/>
            <person name="Probst A.J."/>
            <person name="Thomas B.C."/>
            <person name="Singh A."/>
            <person name="Wilkins M.J."/>
            <person name="Karaoz U."/>
            <person name="Brodie E.L."/>
            <person name="Williams K.H."/>
            <person name="Hubbard S.S."/>
            <person name="Banfield J.F."/>
        </authorList>
    </citation>
    <scope>NUCLEOTIDE SEQUENCE [LARGE SCALE GENOMIC DNA]</scope>
</reference>
<comment type="caution">
    <text evidence="3">The sequence shown here is derived from an EMBL/GenBank/DDBJ whole genome shotgun (WGS) entry which is preliminary data.</text>
</comment>
<keyword evidence="1" id="KW-0472">Membrane</keyword>
<dbReference type="PROSITE" id="PS51257">
    <property type="entry name" value="PROKAR_LIPOPROTEIN"/>
    <property type="match status" value="1"/>
</dbReference>
<evidence type="ECO:0000256" key="1">
    <source>
        <dbReference type="SAM" id="Phobius"/>
    </source>
</evidence>
<evidence type="ECO:0000313" key="3">
    <source>
        <dbReference type="EMBL" id="OGH67395.1"/>
    </source>
</evidence>
<dbReference type="AlphaFoldDB" id="A0A1F6M708"/>
<accession>A0A1F6M708</accession>
<keyword evidence="1" id="KW-0812">Transmembrane</keyword>
<evidence type="ECO:0000256" key="2">
    <source>
        <dbReference type="SAM" id="SignalP"/>
    </source>
</evidence>
<keyword evidence="2" id="KW-0732">Signal</keyword>
<dbReference type="Proteomes" id="UP000178742">
    <property type="component" value="Unassembled WGS sequence"/>
</dbReference>
<proteinExistence type="predicted"/>
<feature type="signal peptide" evidence="2">
    <location>
        <begin position="1"/>
        <end position="32"/>
    </location>
</feature>
<protein>
    <recommendedName>
        <fullName evidence="5">DUF5666 domain-containing protein</fullName>
    </recommendedName>
</protein>
<evidence type="ECO:0000313" key="4">
    <source>
        <dbReference type="Proteomes" id="UP000178742"/>
    </source>
</evidence>
<feature type="chain" id="PRO_5009525550" description="DUF5666 domain-containing protein" evidence="2">
    <location>
        <begin position="33"/>
        <end position="213"/>
    </location>
</feature>
<evidence type="ECO:0008006" key="5">
    <source>
        <dbReference type="Google" id="ProtNLM"/>
    </source>
</evidence>
<gene>
    <name evidence="3" type="ORF">A3B90_03025</name>
</gene>
<dbReference type="STRING" id="1798676.A3B90_03025"/>
<dbReference type="EMBL" id="MFPX01000001">
    <property type="protein sequence ID" value="OGH67395.1"/>
    <property type="molecule type" value="Genomic_DNA"/>
</dbReference>
<organism evidence="3 4">
    <name type="scientific">Candidatus Magasanikbacteria bacterium RIFCSPHIGHO2_02_FULL_41_13</name>
    <dbReference type="NCBI Taxonomy" id="1798676"/>
    <lineage>
        <taxon>Bacteria</taxon>
        <taxon>Candidatus Magasanikiibacteriota</taxon>
    </lineage>
</organism>
<feature type="transmembrane region" description="Helical" evidence="1">
    <location>
        <begin position="189"/>
        <end position="208"/>
    </location>
</feature>